<reference evidence="1 2" key="1">
    <citation type="journal article" date="2016" name="BMC Genomics">
        <title>Combined genomic and structural analyses of a cultured magnetotactic bacterium reveals its niche adaptation to a dynamic environment.</title>
        <authorList>
            <person name="Araujo A.C."/>
            <person name="Morillo V."/>
            <person name="Cypriano J."/>
            <person name="Teixeira L.C."/>
            <person name="Leao P."/>
            <person name="Lyra S."/>
            <person name="Almeida L.G."/>
            <person name="Bazylinski D.A."/>
            <person name="Vasconcellos A.T."/>
            <person name="Abreu F."/>
            <person name="Lins U."/>
        </authorList>
    </citation>
    <scope>NUCLEOTIDE SEQUENCE [LARGE SCALE GENOMIC DNA]</scope>
    <source>
        <strain evidence="1 2">IT-1</strain>
    </source>
</reference>
<protein>
    <recommendedName>
        <fullName evidence="3">Alpha/beta hydrolase</fullName>
    </recommendedName>
</protein>
<evidence type="ECO:0000313" key="1">
    <source>
        <dbReference type="EMBL" id="OSM01911.1"/>
    </source>
</evidence>
<proteinExistence type="predicted"/>
<dbReference type="Proteomes" id="UP000194003">
    <property type="component" value="Unassembled WGS sequence"/>
</dbReference>
<dbReference type="STRING" id="1434232.MAIT1_01976"/>
<dbReference type="InterPro" id="IPR029058">
    <property type="entry name" value="AB_hydrolase_fold"/>
</dbReference>
<dbReference type="SUPFAM" id="SSF53474">
    <property type="entry name" value="alpha/beta-Hydrolases"/>
    <property type="match status" value="1"/>
</dbReference>
<dbReference type="EMBL" id="LVJN01000020">
    <property type="protein sequence ID" value="OSM01911.1"/>
    <property type="molecule type" value="Genomic_DNA"/>
</dbReference>
<gene>
    <name evidence="1" type="ORF">MAIT1_01976</name>
</gene>
<dbReference type="Gene3D" id="3.40.50.1820">
    <property type="entry name" value="alpha/beta hydrolase"/>
    <property type="match status" value="1"/>
</dbReference>
<keyword evidence="2" id="KW-1185">Reference proteome</keyword>
<evidence type="ECO:0000313" key="2">
    <source>
        <dbReference type="Proteomes" id="UP000194003"/>
    </source>
</evidence>
<sequence>MLSLYLEGDGMAFLGPREISPDPTPSDPTALRLALQHPVNQGPVAWLARPCHYLTPTQMQRQCHPRLWTSHRFGEAAVAAMNQALDQLKAAYPEVQSLHLYGYSGGAAVALLLAARRDDVTRVTTIAGNLDHQTWSEGEHLAPLRGSLNPVDFVDRLRSIPQWHWVGARDDVVPPYVARRYMRALNSPRAHLRIMSAFDHHCCWAEQWPRLLGEQTQSAAAAR</sequence>
<accession>A0A1Y2K1J7</accession>
<comment type="caution">
    <text evidence="1">The sequence shown here is derived from an EMBL/GenBank/DDBJ whole genome shotgun (WGS) entry which is preliminary data.</text>
</comment>
<organism evidence="1 2">
    <name type="scientific">Magnetofaba australis IT-1</name>
    <dbReference type="NCBI Taxonomy" id="1434232"/>
    <lineage>
        <taxon>Bacteria</taxon>
        <taxon>Pseudomonadati</taxon>
        <taxon>Pseudomonadota</taxon>
        <taxon>Magnetococcia</taxon>
        <taxon>Magnetococcales</taxon>
        <taxon>Magnetococcaceae</taxon>
        <taxon>Magnetofaba</taxon>
    </lineage>
</organism>
<name>A0A1Y2K1J7_9PROT</name>
<dbReference type="AlphaFoldDB" id="A0A1Y2K1J7"/>
<evidence type="ECO:0008006" key="3">
    <source>
        <dbReference type="Google" id="ProtNLM"/>
    </source>
</evidence>